<comment type="caution">
    <text evidence="2">The sequence shown here is derived from an EMBL/GenBank/DDBJ whole genome shotgun (WGS) entry which is preliminary data.</text>
</comment>
<feature type="signal peptide" evidence="1">
    <location>
        <begin position="1"/>
        <end position="31"/>
    </location>
</feature>
<accession>A0A5D0N731</accession>
<protein>
    <submittedName>
        <fullName evidence="2">HAF repeat-containing protein</fullName>
    </submittedName>
</protein>
<dbReference type="STRING" id="1220554.GCA_001552135_03160"/>
<evidence type="ECO:0000313" key="3">
    <source>
        <dbReference type="Proteomes" id="UP000323380"/>
    </source>
</evidence>
<keyword evidence="3" id="KW-1185">Reference proteome</keyword>
<proteinExistence type="predicted"/>
<keyword evidence="1" id="KW-0732">Signal</keyword>
<organism evidence="2 3">
    <name type="scientific">Actinomadura chibensis</name>
    <dbReference type="NCBI Taxonomy" id="392828"/>
    <lineage>
        <taxon>Bacteria</taxon>
        <taxon>Bacillati</taxon>
        <taxon>Actinomycetota</taxon>
        <taxon>Actinomycetes</taxon>
        <taxon>Streptosporangiales</taxon>
        <taxon>Thermomonosporaceae</taxon>
        <taxon>Actinomadura</taxon>
    </lineage>
</organism>
<dbReference type="InterPro" id="IPR014262">
    <property type="entry name" value="HAF_rpt"/>
</dbReference>
<sequence>MMNQSLRNSGSASAIAVALGAALFGAPSATAATRVQDSPAYRVVDLGSLTAGGRSEAYAVNESGHAAGQSDDHAALWRDGRVIDLGVLPGGLFSVATDLNDRDEVVGFSMTPGGTHAFLWKDGRMRDLGTLPGGGDSYAEGINNVGDVVGNSTVPGGNARHAFRWHAGRMIDLDPAGQASFARDITDDGWIVGHRYLPEDPMNGRATAWRHDVPVTLVPDAPSYPAAANERHRVALNDSGGHASIWRRGVLVPLASPPGEFAQVHAINNLDQVAGFIDAEAVVWRRGGPVSLPRLPGGGSAAAYGINDRGQLVGASATSPDGSNLHAVLWTR</sequence>
<evidence type="ECO:0000256" key="1">
    <source>
        <dbReference type="SAM" id="SignalP"/>
    </source>
</evidence>
<name>A0A5D0N731_9ACTN</name>
<evidence type="ECO:0000313" key="2">
    <source>
        <dbReference type="EMBL" id="TYB40141.1"/>
    </source>
</evidence>
<dbReference type="EMBL" id="VSFG01000013">
    <property type="protein sequence ID" value="TYB40141.1"/>
    <property type="molecule type" value="Genomic_DNA"/>
</dbReference>
<dbReference type="NCBIfam" id="TIGR02913">
    <property type="entry name" value="HAF_rpt"/>
    <property type="match status" value="2"/>
</dbReference>
<reference evidence="2 3" key="1">
    <citation type="submission" date="2019-08" db="EMBL/GenBank/DDBJ databases">
        <title>Actinomadura sp. nov. CYP1-5 isolated from mountain soil.</title>
        <authorList>
            <person name="Songsumanus A."/>
            <person name="Kuncharoen N."/>
            <person name="Kudo T."/>
            <person name="Yuki M."/>
            <person name="Igarashi Y."/>
            <person name="Tanasupawat S."/>
        </authorList>
    </citation>
    <scope>NUCLEOTIDE SEQUENCE [LARGE SCALE GENOMIC DNA]</scope>
    <source>
        <strain evidence="2 3">JCM 14158</strain>
    </source>
</reference>
<gene>
    <name evidence="2" type="ORF">FXF69_39835</name>
</gene>
<dbReference type="AlphaFoldDB" id="A0A5D0N731"/>
<feature type="chain" id="PRO_5022741420" evidence="1">
    <location>
        <begin position="32"/>
        <end position="332"/>
    </location>
</feature>
<dbReference type="Proteomes" id="UP000323380">
    <property type="component" value="Unassembled WGS sequence"/>
</dbReference>